<evidence type="ECO:0000256" key="2">
    <source>
        <dbReference type="ARBA" id="ARBA00022801"/>
    </source>
</evidence>
<organism evidence="9">
    <name type="scientific">Schistocephalus solidus</name>
    <name type="common">Tapeworm</name>
    <dbReference type="NCBI Taxonomy" id="70667"/>
    <lineage>
        <taxon>Eukaryota</taxon>
        <taxon>Metazoa</taxon>
        <taxon>Spiralia</taxon>
        <taxon>Lophotrochozoa</taxon>
        <taxon>Platyhelminthes</taxon>
        <taxon>Cestoda</taxon>
        <taxon>Eucestoda</taxon>
        <taxon>Diphyllobothriidea</taxon>
        <taxon>Diphyllobothriidae</taxon>
        <taxon>Schistocephalus</taxon>
    </lineage>
</organism>
<dbReference type="AlphaFoldDB" id="A0A183SMK2"/>
<feature type="region of interest" description="Disordered" evidence="5">
    <location>
        <begin position="173"/>
        <end position="201"/>
    </location>
</feature>
<evidence type="ECO:0000313" key="9">
    <source>
        <dbReference type="WBParaSite" id="SSLN_0000562901-mRNA-1"/>
    </source>
</evidence>
<sequence length="362" mass="40399">MWCQGQFPQYFKDVTIVYLYKRKGNRQRCHNHRGISLLNIAGKIFTHILLTRLNGHLEQGLLQEKCQEIRTHLYTTFVDLTGNRDGLWNVMQKFCYPARFTHMPVWGPDSVGSLSGSYQFPPTSSNAPVSRQHMWRAGITLEGSGDSFASAGDCTSPTLPLFHNCQRHHNFAESRGTVRSEHADGVTNGVPSKSDEENNSDGKLCAQLQVRWVEQQVAKVRVKRDLGVFPNDPKWKDMWYLNRGGPGGIDMNVRSVWARGFAGQGVVVTILDDGLETDHPDLSPNYDKLASLDVNGNDENPHPRYVVRDYRNTKSARCNRLLRVFGDGHLTEAHTSPSSPHPPAAAASLCASSQCAILCKVA</sequence>
<keyword evidence="2" id="KW-0378">Hydrolase</keyword>
<accession>A0A183SMK2</accession>
<evidence type="ECO:0000259" key="6">
    <source>
        <dbReference type="Pfam" id="PF00082"/>
    </source>
</evidence>
<dbReference type="InterPro" id="IPR000209">
    <property type="entry name" value="Peptidase_S8/S53_dom"/>
</dbReference>
<comment type="similarity">
    <text evidence="4">Belongs to the peptidase S8 family.</text>
</comment>
<dbReference type="Gene3D" id="3.40.50.200">
    <property type="entry name" value="Peptidase S8/S53 domain"/>
    <property type="match status" value="1"/>
</dbReference>
<dbReference type="OrthoDB" id="6255718at2759"/>
<dbReference type="GO" id="GO:0000139">
    <property type="term" value="C:Golgi membrane"/>
    <property type="evidence" value="ECO:0007669"/>
    <property type="project" value="TreeGrafter"/>
</dbReference>
<keyword evidence="1" id="KW-0645">Protease</keyword>
<dbReference type="GO" id="GO:0005802">
    <property type="term" value="C:trans-Golgi network"/>
    <property type="evidence" value="ECO:0007669"/>
    <property type="project" value="TreeGrafter"/>
</dbReference>
<dbReference type="InterPro" id="IPR036852">
    <property type="entry name" value="Peptidase_S8/S53_dom_sf"/>
</dbReference>
<dbReference type="PANTHER" id="PTHR42884">
    <property type="entry name" value="PROPROTEIN CONVERTASE SUBTILISIN/KEXIN-RELATED"/>
    <property type="match status" value="1"/>
</dbReference>
<evidence type="ECO:0000256" key="1">
    <source>
        <dbReference type="ARBA" id="ARBA00022670"/>
    </source>
</evidence>
<reference evidence="9" key="1">
    <citation type="submission" date="2016-06" db="UniProtKB">
        <authorList>
            <consortium name="WormBaseParasite"/>
        </authorList>
    </citation>
    <scope>IDENTIFICATION</scope>
</reference>
<dbReference type="GO" id="GO:0016486">
    <property type="term" value="P:peptide hormone processing"/>
    <property type="evidence" value="ECO:0007669"/>
    <property type="project" value="TreeGrafter"/>
</dbReference>
<name>A0A183SMK2_SCHSO</name>
<evidence type="ECO:0000313" key="8">
    <source>
        <dbReference type="Proteomes" id="UP000275846"/>
    </source>
</evidence>
<dbReference type="Proteomes" id="UP000275846">
    <property type="component" value="Unassembled WGS sequence"/>
</dbReference>
<dbReference type="SUPFAM" id="SSF52743">
    <property type="entry name" value="Subtilisin-like"/>
    <property type="match status" value="1"/>
</dbReference>
<evidence type="ECO:0000313" key="7">
    <source>
        <dbReference type="EMBL" id="VDL91835.1"/>
    </source>
</evidence>
<reference evidence="7 8" key="2">
    <citation type="submission" date="2018-11" db="EMBL/GenBank/DDBJ databases">
        <authorList>
            <consortium name="Pathogen Informatics"/>
        </authorList>
    </citation>
    <scope>NUCLEOTIDE SEQUENCE [LARGE SCALE GENOMIC DNA]</scope>
    <source>
        <strain evidence="7 8">NST_G2</strain>
    </source>
</reference>
<gene>
    <name evidence="7" type="ORF">SSLN_LOCUS5450</name>
</gene>
<dbReference type="PROSITE" id="PS00136">
    <property type="entry name" value="SUBTILASE_ASP"/>
    <property type="match status" value="1"/>
</dbReference>
<evidence type="ECO:0000256" key="5">
    <source>
        <dbReference type="SAM" id="MobiDB-lite"/>
    </source>
</evidence>
<proteinExistence type="inferred from homology"/>
<comment type="caution">
    <text evidence="4">Lacks conserved residue(s) required for the propagation of feature annotation.</text>
</comment>
<feature type="compositionally biased region" description="Basic and acidic residues" evidence="5">
    <location>
        <begin position="173"/>
        <end position="184"/>
    </location>
</feature>
<protein>
    <submittedName>
        <fullName evidence="9">Furin-like protease 1</fullName>
    </submittedName>
</protein>
<dbReference type="EMBL" id="UYSU01033254">
    <property type="protein sequence ID" value="VDL91835.1"/>
    <property type="molecule type" value="Genomic_DNA"/>
</dbReference>
<dbReference type="InterPro" id="IPR023827">
    <property type="entry name" value="Peptidase_S8_Asp-AS"/>
</dbReference>
<dbReference type="PANTHER" id="PTHR42884:SF3">
    <property type="entry name" value="FURIN-LIKE PROTEASE 1, ISOFORMS 1_1-X_2"/>
    <property type="match status" value="1"/>
</dbReference>
<dbReference type="STRING" id="70667.A0A183SMK2"/>
<dbReference type="Pfam" id="PF00082">
    <property type="entry name" value="Peptidase_S8"/>
    <property type="match status" value="1"/>
</dbReference>
<dbReference type="GO" id="GO:0004252">
    <property type="term" value="F:serine-type endopeptidase activity"/>
    <property type="evidence" value="ECO:0007669"/>
    <property type="project" value="InterPro"/>
</dbReference>
<dbReference type="PROSITE" id="PS51892">
    <property type="entry name" value="SUBTILASE"/>
    <property type="match status" value="1"/>
</dbReference>
<feature type="domain" description="Peptidase S8/S53" evidence="6">
    <location>
        <begin position="263"/>
        <end position="310"/>
    </location>
</feature>
<dbReference type="WBParaSite" id="SSLN_0000562901-mRNA-1">
    <property type="protein sequence ID" value="SSLN_0000562901-mRNA-1"/>
    <property type="gene ID" value="SSLN_0000562901"/>
</dbReference>
<keyword evidence="8" id="KW-1185">Reference proteome</keyword>
<keyword evidence="3" id="KW-0720">Serine protease</keyword>
<evidence type="ECO:0000256" key="4">
    <source>
        <dbReference type="PROSITE-ProRule" id="PRU01240"/>
    </source>
</evidence>
<evidence type="ECO:0000256" key="3">
    <source>
        <dbReference type="ARBA" id="ARBA00022825"/>
    </source>
</evidence>